<comment type="caution">
    <text evidence="1">The sequence shown here is derived from an EMBL/GenBank/DDBJ whole genome shotgun (WGS) entry which is preliminary data.</text>
</comment>
<dbReference type="AlphaFoldDB" id="A0A099CY72"/>
<accession>A0A099CY72</accession>
<dbReference type="OrthoDB" id="7065213at2"/>
<reference evidence="2 4" key="2">
    <citation type="submission" date="2020-08" db="EMBL/GenBank/DDBJ databases">
        <title>Genomic Encyclopedia of Type Strains, Phase IV (KMG-IV): sequencing the most valuable type-strain genomes for metagenomic binning, comparative biology and taxonomic classification.</title>
        <authorList>
            <person name="Goeker M."/>
        </authorList>
    </citation>
    <scope>NUCLEOTIDE SEQUENCE [LARGE SCALE GENOMIC DNA]</scope>
    <source>
        <strain evidence="2 4">DSM 107085</strain>
    </source>
</reference>
<dbReference type="EMBL" id="JROI01000008">
    <property type="protein sequence ID" value="KGI78512.1"/>
    <property type="molecule type" value="Genomic_DNA"/>
</dbReference>
<sequence length="186" mass="21550">MNTEREFQFRGDRKYLQSASLFDDLIRLRGTDVKNIDFKFHQKTGKQVLYADVRPDSQDQLVAEWKDALGRIFVIERDVPITEALPYDEPALVGKFELDIASRSISIPAVVVPFTKIEALVAGFKHLLKAVYPGYERKYVFVRTRLKHLPEEDVVLRYSRDIGDFYQGDILSNSENVGQIFFGEWK</sequence>
<dbReference type="HOGENOM" id="CLU_1453070_0_0_6"/>
<reference evidence="1 3" key="1">
    <citation type="submission" date="2014-09" db="EMBL/GenBank/DDBJ databases">
        <title>Xanthomonadaceae 3.5X direct submission.</title>
        <authorList>
            <person name="Fang T."/>
            <person name="Wang H."/>
        </authorList>
    </citation>
    <scope>NUCLEOTIDE SEQUENCE [LARGE SCALE GENOMIC DNA]</scope>
    <source>
        <strain evidence="1 3">3.5X</strain>
    </source>
</reference>
<evidence type="ECO:0000313" key="4">
    <source>
        <dbReference type="Proteomes" id="UP000560000"/>
    </source>
</evidence>
<dbReference type="Proteomes" id="UP000560000">
    <property type="component" value="Unassembled WGS sequence"/>
</dbReference>
<evidence type="ECO:0000313" key="1">
    <source>
        <dbReference type="EMBL" id="KGI78512.1"/>
    </source>
</evidence>
<dbReference type="RefSeq" id="WP_043099619.1">
    <property type="nucleotide sequence ID" value="NZ_JACHET010000001.1"/>
</dbReference>
<evidence type="ECO:0000313" key="3">
    <source>
        <dbReference type="Proteomes" id="UP000029708"/>
    </source>
</evidence>
<evidence type="ECO:0000313" key="2">
    <source>
        <dbReference type="EMBL" id="MBB6184226.1"/>
    </source>
</evidence>
<dbReference type="STRING" id="1543381.LF63_0103300"/>
<name>A0A099CY72_9GAMM</name>
<protein>
    <submittedName>
        <fullName evidence="1">Uncharacterized protein</fullName>
    </submittedName>
</protein>
<dbReference type="Proteomes" id="UP000029708">
    <property type="component" value="Unassembled WGS sequence"/>
</dbReference>
<gene>
    <name evidence="2" type="ORF">HNQ86_001571</name>
    <name evidence="1" type="ORF">LF63_0103300</name>
</gene>
<dbReference type="EMBL" id="JACHET010000001">
    <property type="protein sequence ID" value="MBB6184226.1"/>
    <property type="molecule type" value="Genomic_DNA"/>
</dbReference>
<organism evidence="1 3">
    <name type="scientific">Oleiagrimonas soli</name>
    <dbReference type="NCBI Taxonomy" id="1543381"/>
    <lineage>
        <taxon>Bacteria</taxon>
        <taxon>Pseudomonadati</taxon>
        <taxon>Pseudomonadota</taxon>
        <taxon>Gammaproteobacteria</taxon>
        <taxon>Lysobacterales</taxon>
        <taxon>Rhodanobacteraceae</taxon>
        <taxon>Oleiagrimonas</taxon>
    </lineage>
</organism>
<proteinExistence type="predicted"/>
<keyword evidence="3" id="KW-1185">Reference proteome</keyword>